<feature type="region of interest" description="Disordered" evidence="1">
    <location>
        <begin position="189"/>
        <end position="213"/>
    </location>
</feature>
<feature type="compositionally biased region" description="Basic and acidic residues" evidence="1">
    <location>
        <begin position="10"/>
        <end position="19"/>
    </location>
</feature>
<evidence type="ECO:0000313" key="3">
    <source>
        <dbReference type="Proteomes" id="UP000019478"/>
    </source>
</evidence>
<dbReference type="eggNOG" id="ENOG502SMMI">
    <property type="taxonomic scope" value="Eukaryota"/>
</dbReference>
<dbReference type="STRING" id="1182542.W9XI18"/>
<dbReference type="OrthoDB" id="167809at2759"/>
<dbReference type="PANTHER" id="PTHR43540">
    <property type="entry name" value="PEROXYUREIDOACRYLATE/UREIDOACRYLATE AMIDOHYDROLASE-RELATED"/>
    <property type="match status" value="1"/>
</dbReference>
<feature type="compositionally biased region" description="Polar residues" evidence="1">
    <location>
        <begin position="198"/>
        <end position="211"/>
    </location>
</feature>
<comment type="caution">
    <text evidence="2">The sequence shown here is derived from an EMBL/GenBank/DDBJ whole genome shotgun (WGS) entry which is preliminary data.</text>
</comment>
<proteinExistence type="predicted"/>
<reference evidence="2 3" key="1">
    <citation type="submission" date="2013-03" db="EMBL/GenBank/DDBJ databases">
        <title>The Genome Sequence of Capronia epimyces CBS 606.96.</title>
        <authorList>
            <consortium name="The Broad Institute Genomics Platform"/>
            <person name="Cuomo C."/>
            <person name="de Hoog S."/>
            <person name="Gorbushina A."/>
            <person name="Walker B."/>
            <person name="Young S.K."/>
            <person name="Zeng Q."/>
            <person name="Gargeya S."/>
            <person name="Fitzgerald M."/>
            <person name="Haas B."/>
            <person name="Abouelleil A."/>
            <person name="Allen A.W."/>
            <person name="Alvarado L."/>
            <person name="Arachchi H.M."/>
            <person name="Berlin A.M."/>
            <person name="Chapman S.B."/>
            <person name="Gainer-Dewar J."/>
            <person name="Goldberg J."/>
            <person name="Griggs A."/>
            <person name="Gujja S."/>
            <person name="Hansen M."/>
            <person name="Howarth C."/>
            <person name="Imamovic A."/>
            <person name="Ireland A."/>
            <person name="Larimer J."/>
            <person name="McCowan C."/>
            <person name="Murphy C."/>
            <person name="Pearson M."/>
            <person name="Poon T.W."/>
            <person name="Priest M."/>
            <person name="Roberts A."/>
            <person name="Saif S."/>
            <person name="Shea T."/>
            <person name="Sisk P."/>
            <person name="Sykes S."/>
            <person name="Wortman J."/>
            <person name="Nusbaum C."/>
            <person name="Birren B."/>
        </authorList>
    </citation>
    <scope>NUCLEOTIDE SEQUENCE [LARGE SCALE GENOMIC DNA]</scope>
    <source>
        <strain evidence="2 3">CBS 606.96</strain>
    </source>
</reference>
<gene>
    <name evidence="2" type="ORF">A1O3_08118</name>
</gene>
<name>W9XI18_9EURO</name>
<sequence>MDNTNLAHPHTMDKTDPRTMDTPIPTHRKAIIGNPNGLFWLYDTTTGFDLTHPATPTSTSTSTGRHTITTTTQPVTISASKSALVIIDMQNFFLSPSLGRPRDSKGLLAQHQLLRFAIPAARKAGIRVVWLNWGLTDEEVVAMPPSTLRAFGFETVRAEDFEAYATIEDKQAAMDSHGVNEGCDKIGDDGDGDGVDTTAKTTPGSGHTQTRPRIYRGLGTDIGPVTLDDGVAVDAGRLLMRDTWNADLTPALRQAYEQGLAANPPDVWIHKNRMSGLWGARSDCTDFLDREGIQTLFFAGVNTDQCVGGSLQDVSLDLSPSFCLFVYLG</sequence>
<dbReference type="EMBL" id="AMGY01000007">
    <property type="protein sequence ID" value="EXJ79833.1"/>
    <property type="molecule type" value="Genomic_DNA"/>
</dbReference>
<dbReference type="Gene3D" id="3.40.50.850">
    <property type="entry name" value="Isochorismatase-like"/>
    <property type="match status" value="1"/>
</dbReference>
<accession>W9XI18</accession>
<dbReference type="RefSeq" id="XP_007736407.1">
    <property type="nucleotide sequence ID" value="XM_007738217.1"/>
</dbReference>
<dbReference type="InterPro" id="IPR036380">
    <property type="entry name" value="Isochorismatase-like_sf"/>
</dbReference>
<dbReference type="Proteomes" id="UP000019478">
    <property type="component" value="Unassembled WGS sequence"/>
</dbReference>
<keyword evidence="3" id="KW-1185">Reference proteome</keyword>
<evidence type="ECO:0000256" key="1">
    <source>
        <dbReference type="SAM" id="MobiDB-lite"/>
    </source>
</evidence>
<evidence type="ECO:0000313" key="2">
    <source>
        <dbReference type="EMBL" id="EXJ79833.1"/>
    </source>
</evidence>
<dbReference type="SUPFAM" id="SSF52499">
    <property type="entry name" value="Isochorismatase-like hydrolases"/>
    <property type="match status" value="1"/>
</dbReference>
<dbReference type="HOGENOM" id="CLU_068979_0_0_1"/>
<protein>
    <submittedName>
        <fullName evidence="2">Uncharacterized protein</fullName>
    </submittedName>
</protein>
<dbReference type="AlphaFoldDB" id="W9XI18"/>
<dbReference type="PANTHER" id="PTHR43540:SF9">
    <property type="entry name" value="FAMILY HYDROLASE, PUTATIVE (AFU_ORTHOLOGUE AFUA_2G08700)-RELATED"/>
    <property type="match status" value="1"/>
</dbReference>
<feature type="region of interest" description="Disordered" evidence="1">
    <location>
        <begin position="1"/>
        <end position="21"/>
    </location>
</feature>
<organism evidence="2 3">
    <name type="scientific">Capronia epimyces CBS 606.96</name>
    <dbReference type="NCBI Taxonomy" id="1182542"/>
    <lineage>
        <taxon>Eukaryota</taxon>
        <taxon>Fungi</taxon>
        <taxon>Dikarya</taxon>
        <taxon>Ascomycota</taxon>
        <taxon>Pezizomycotina</taxon>
        <taxon>Eurotiomycetes</taxon>
        <taxon>Chaetothyriomycetidae</taxon>
        <taxon>Chaetothyriales</taxon>
        <taxon>Herpotrichiellaceae</taxon>
        <taxon>Capronia</taxon>
    </lineage>
</organism>
<dbReference type="InterPro" id="IPR050272">
    <property type="entry name" value="Isochorismatase-like_hydrls"/>
</dbReference>
<dbReference type="GeneID" id="19172207"/>